<dbReference type="EMBL" id="CAJJDN010000065">
    <property type="protein sequence ID" value="CAD8095637.1"/>
    <property type="molecule type" value="Genomic_DNA"/>
</dbReference>
<evidence type="ECO:0000313" key="5">
    <source>
        <dbReference type="Proteomes" id="UP000692954"/>
    </source>
</evidence>
<dbReference type="PROSITE" id="PS50011">
    <property type="entry name" value="PROTEIN_KINASE_DOM"/>
    <property type="match status" value="1"/>
</dbReference>
<comment type="caution">
    <text evidence="4">The sequence shown here is derived from an EMBL/GenBank/DDBJ whole genome shotgun (WGS) entry which is preliminary data.</text>
</comment>
<gene>
    <name evidence="4" type="ORF">PSON_ATCC_30995.1.T0650014</name>
</gene>
<dbReference type="AlphaFoldDB" id="A0A8S1NQJ6"/>
<dbReference type="PANTHER" id="PTHR11909">
    <property type="entry name" value="CASEIN KINASE-RELATED"/>
    <property type="match status" value="1"/>
</dbReference>
<accession>A0A8S1NQJ6</accession>
<protein>
    <recommendedName>
        <fullName evidence="2">Casein kinase I</fullName>
        <ecNumber evidence="1">2.7.11.1</ecNumber>
    </recommendedName>
</protein>
<name>A0A8S1NQJ6_9CILI</name>
<evidence type="ECO:0000259" key="3">
    <source>
        <dbReference type="PROSITE" id="PS50011"/>
    </source>
</evidence>
<proteinExistence type="predicted"/>
<dbReference type="OrthoDB" id="297526at2759"/>
<keyword evidence="5" id="KW-1185">Reference proteome</keyword>
<dbReference type="InterPro" id="IPR008271">
    <property type="entry name" value="Ser/Thr_kinase_AS"/>
</dbReference>
<evidence type="ECO:0000313" key="4">
    <source>
        <dbReference type="EMBL" id="CAD8095637.1"/>
    </source>
</evidence>
<evidence type="ECO:0000256" key="2">
    <source>
        <dbReference type="ARBA" id="ARBA00023860"/>
    </source>
</evidence>
<dbReference type="PROSITE" id="PS00108">
    <property type="entry name" value="PROTEIN_KINASE_ST"/>
    <property type="match status" value="1"/>
</dbReference>
<feature type="domain" description="Protein kinase" evidence="3">
    <location>
        <begin position="8"/>
        <end position="275"/>
    </location>
</feature>
<dbReference type="GO" id="GO:0005524">
    <property type="term" value="F:ATP binding"/>
    <property type="evidence" value="ECO:0007669"/>
    <property type="project" value="InterPro"/>
</dbReference>
<evidence type="ECO:0000256" key="1">
    <source>
        <dbReference type="ARBA" id="ARBA00012513"/>
    </source>
</evidence>
<dbReference type="Proteomes" id="UP000692954">
    <property type="component" value="Unassembled WGS sequence"/>
</dbReference>
<dbReference type="Pfam" id="PF00069">
    <property type="entry name" value="Pkinase"/>
    <property type="match status" value="1"/>
</dbReference>
<sequence>MYLQASQYLVLSNLRSSSEHIIYKAENILDSEICVIKIEKSPGIGQIKNEIEMLKKLVGIIGIPTLKSIGITSDNKSFLIIPLYHSSLRDLITQQQPQLSLSQILRIGLSITEILEKIHLRNIVHLDIKPENIMLSKPLKDSNILQDNVIQIIDFGLSQEFNENSSSLRNMFIGSLHFASRQSHKGEQLGYKDDLESLLYVLIYLRNLKLPWSFKPSWGCQKLDIKIIGKIKSSHFNTQALTSNFPPQFQEIMSQINSLKHNTMPHYKYIKELFMIMIKQSELSFFLMKERFKSQDEFDTSIQVDHFQEEEEESQEEMVRFETHHYIISKEIEKYKTNQIKSISDLQF</sequence>
<organism evidence="4 5">
    <name type="scientific">Paramecium sonneborni</name>
    <dbReference type="NCBI Taxonomy" id="65129"/>
    <lineage>
        <taxon>Eukaryota</taxon>
        <taxon>Sar</taxon>
        <taxon>Alveolata</taxon>
        <taxon>Ciliophora</taxon>
        <taxon>Intramacronucleata</taxon>
        <taxon>Oligohymenophorea</taxon>
        <taxon>Peniculida</taxon>
        <taxon>Parameciidae</taxon>
        <taxon>Paramecium</taxon>
    </lineage>
</organism>
<dbReference type="SMART" id="SM00220">
    <property type="entry name" value="S_TKc"/>
    <property type="match status" value="1"/>
</dbReference>
<dbReference type="InterPro" id="IPR000719">
    <property type="entry name" value="Prot_kinase_dom"/>
</dbReference>
<dbReference type="InterPro" id="IPR050235">
    <property type="entry name" value="CK1_Ser-Thr_kinase"/>
</dbReference>
<dbReference type="EC" id="2.7.11.1" evidence="1"/>
<dbReference type="GO" id="GO:0004674">
    <property type="term" value="F:protein serine/threonine kinase activity"/>
    <property type="evidence" value="ECO:0007669"/>
    <property type="project" value="UniProtKB-EC"/>
</dbReference>
<reference evidence="4" key="1">
    <citation type="submission" date="2021-01" db="EMBL/GenBank/DDBJ databases">
        <authorList>
            <consortium name="Genoscope - CEA"/>
            <person name="William W."/>
        </authorList>
    </citation>
    <scope>NUCLEOTIDE SEQUENCE</scope>
</reference>